<evidence type="ECO:0008006" key="3">
    <source>
        <dbReference type="Google" id="ProtNLM"/>
    </source>
</evidence>
<reference evidence="1" key="1">
    <citation type="submission" date="2023-03" db="EMBL/GenBank/DDBJ databases">
        <title>Massive genome expansion in bonnet fungi (Mycena s.s.) driven by repeated elements and novel gene families across ecological guilds.</title>
        <authorList>
            <consortium name="Lawrence Berkeley National Laboratory"/>
            <person name="Harder C.B."/>
            <person name="Miyauchi S."/>
            <person name="Viragh M."/>
            <person name="Kuo A."/>
            <person name="Thoen E."/>
            <person name="Andreopoulos B."/>
            <person name="Lu D."/>
            <person name="Skrede I."/>
            <person name="Drula E."/>
            <person name="Henrissat B."/>
            <person name="Morin E."/>
            <person name="Kohler A."/>
            <person name="Barry K."/>
            <person name="LaButti K."/>
            <person name="Morin E."/>
            <person name="Salamov A."/>
            <person name="Lipzen A."/>
            <person name="Mereny Z."/>
            <person name="Hegedus B."/>
            <person name="Baldrian P."/>
            <person name="Stursova M."/>
            <person name="Weitz H."/>
            <person name="Taylor A."/>
            <person name="Grigoriev I.V."/>
            <person name="Nagy L.G."/>
            <person name="Martin F."/>
            <person name="Kauserud H."/>
        </authorList>
    </citation>
    <scope>NUCLEOTIDE SEQUENCE</scope>
    <source>
        <strain evidence="1">9284</strain>
    </source>
</reference>
<evidence type="ECO:0000313" key="1">
    <source>
        <dbReference type="EMBL" id="KAJ7625783.1"/>
    </source>
</evidence>
<keyword evidence="2" id="KW-1185">Reference proteome</keyword>
<evidence type="ECO:0000313" key="2">
    <source>
        <dbReference type="Proteomes" id="UP001221142"/>
    </source>
</evidence>
<comment type="caution">
    <text evidence="1">The sequence shown here is derived from an EMBL/GenBank/DDBJ whole genome shotgun (WGS) entry which is preliminary data.</text>
</comment>
<organism evidence="1 2">
    <name type="scientific">Roridomyces roridus</name>
    <dbReference type="NCBI Taxonomy" id="1738132"/>
    <lineage>
        <taxon>Eukaryota</taxon>
        <taxon>Fungi</taxon>
        <taxon>Dikarya</taxon>
        <taxon>Basidiomycota</taxon>
        <taxon>Agaricomycotina</taxon>
        <taxon>Agaricomycetes</taxon>
        <taxon>Agaricomycetidae</taxon>
        <taxon>Agaricales</taxon>
        <taxon>Marasmiineae</taxon>
        <taxon>Mycenaceae</taxon>
        <taxon>Roridomyces</taxon>
    </lineage>
</organism>
<sequence length="368" mass="41470">MVLTRRQRTALSSAMHLPNELLIEVIHNVEEADFPSLCSVSKLLHSLTLPFLNRAVVLVLYRARFVAFCSGLVSSPTRGSAIRSLTIRETLFDKTISKRDLDLLVEAMKLMSCLEKLHISGAALCPTLSLLTFPRLVICDLHILSSCAEVVQFLTRHTTITHLTARLGSASYHIPAITLPNLVHLEAPSHVLKCIVSPKLPAMRLIWLDTGTSYDSIDQTVSAFKALTSSDAPFVSYQDLVDSWFFGFVLQSLSQHMQHTTSLCIRVRRIDDVHNACRTLPRFSRLQYLALECHYDMSVVHTNFQLQKLEAWKFVRSKVDAGVIGSLRACRIGNNHTAWKKEDGLWMEYPEEEFQIQAGFAAFTRDSL</sequence>
<proteinExistence type="predicted"/>
<name>A0AAD7FIF8_9AGAR</name>
<dbReference type="EMBL" id="JARKIF010000012">
    <property type="protein sequence ID" value="KAJ7625783.1"/>
    <property type="molecule type" value="Genomic_DNA"/>
</dbReference>
<dbReference type="AlphaFoldDB" id="A0AAD7FIF8"/>
<protein>
    <recommendedName>
        <fullName evidence="3">F-box domain-containing protein</fullName>
    </recommendedName>
</protein>
<accession>A0AAD7FIF8</accession>
<gene>
    <name evidence="1" type="ORF">FB45DRAFT_1084359</name>
</gene>
<dbReference type="Proteomes" id="UP001221142">
    <property type="component" value="Unassembled WGS sequence"/>
</dbReference>